<dbReference type="SUPFAM" id="SSF53756">
    <property type="entry name" value="UDP-Glycosyltransferase/glycogen phosphorylase"/>
    <property type="match status" value="1"/>
</dbReference>
<evidence type="ECO:0000256" key="5">
    <source>
        <dbReference type="SAM" id="MobiDB-lite"/>
    </source>
</evidence>
<feature type="compositionally biased region" description="Basic residues" evidence="5">
    <location>
        <begin position="1"/>
        <end position="12"/>
    </location>
</feature>
<dbReference type="HOGENOM" id="CLU_260586_0_0_4"/>
<dbReference type="PANTHER" id="PTHR43179">
    <property type="entry name" value="RHAMNOSYLTRANSFERASE WBBL"/>
    <property type="match status" value="1"/>
</dbReference>
<dbReference type="CAZy" id="GT2">
    <property type="family name" value="Glycosyltransferase Family 2"/>
</dbReference>
<sequence length="1312" mass="143894">MTGRPSRLKARRPVSAAVPPAPHNRAMTHSTEDLHVYLRSITEGERTSLSVLARLVPENATVLDLGCGSGALGRFLAGRRACTSDGLTLSEAEAAHARPHYRRVVVDDLESCDLQERFAGQRYDTIVCADVLEHLSRPERVLAACRELLKPAGRLLISVPNAGYCGLVAELLQGEFRYRQEGLLDRTHLRFFTHRSLLRWLNEQRWALDSLDRIVRQLPESEFQVAFDSLPPAVARYLLGMPDALCYQFIAVARPVAAPAQALHFLDAAVGATAPGQAQLAAPPGQAQFVAPPGQTQLVVSPGQTQLAAPPGQAQSMVPPGQARFTAQLYLGRDGQYTEARKLTTTGAIGAERQTLRFVLPAQDEALTQLRLDPADRAGFLHLYRITLRSTQGDVVWEWHAHGSPRSLLAATVHHQIVWQAPMPAASGATLLLLTGEEPWFELPIAPATLAACTPQGAILDIELGWPMSADYLALSATVCPLQDRIAALESSTSDAQRRLRQAQSRSAGLEENNQALAQQCATWQLEATRLRQDCAQLVQHLKTIETSTVFRATRPLVHAKMRIDRLLGRTPRQRAAPQAVPIAAPDHPVDIIVPVYQGLADTQRCLASVLSATCHSAYRLIVIDDASPEPALSAWLRQRAAQDSRITLLENPENLGFVGTVNRGMALSDSHDVLLLNSDTEVTGDWLDRLRRAAYGDRKIASVTPLSNNATICSYPRFCQANELPAGYDSARLDALCAQTNPGAVVDVPTGVGFCMYIRRDCLKQLGLFDSENFGKGYGEENDFCQRAAKAGWRNLQLLDTFVLHTGGVSFGDSKSQRERAALQTLRRLHPGYESAVMAFVQADPARPYRLALDTARIVRSGLPVVLAVLHDRAGGTLRHVRDLAQHLSGQALFLTLTPAPGRSVSLQLACAGEGFELVFRLADQYQDLLQTLRQLGVRHVHYHHLLGHDPLIAGLPHALGLAYDFTAHDFYSYCTHISLTGSDHRYADGPAPGQCACCRTQEPAPSGSGSVADWRQRNRHFLVAARNLLVPSHDAARRMAAFAPGARLRVVPHADISADGAAALPVIAPPPRPADARLKIVVLGALSAIKGADLLEAVALQAARRQAPVEFHLLGYGYRHLQTQPRARLTVHGAYEDPDLPGLLHWLQPDLVWFPALWPETYSYTLSAALQAGLPVVAPDLGAFAERLAGRPWSWVMPWDMTAAEWLERFLELRERHFANAQAPQPPAHSAPASDDWHYRQHYLQGLPDIGAPSPLAHDFLRSHQPPTAAARRSLLLTGLVRLRSHPLLRGLAQRVPQHWQTRVKNWLRA</sequence>
<dbReference type="KEGG" id="vei:Veis_0632"/>
<accession>A1WFK8</accession>
<organism evidence="7 8">
    <name type="scientific">Verminephrobacter eiseniae (strain EF01-2)</name>
    <dbReference type="NCBI Taxonomy" id="391735"/>
    <lineage>
        <taxon>Bacteria</taxon>
        <taxon>Pseudomonadati</taxon>
        <taxon>Pseudomonadota</taxon>
        <taxon>Betaproteobacteria</taxon>
        <taxon>Burkholderiales</taxon>
        <taxon>Comamonadaceae</taxon>
        <taxon>Verminephrobacter</taxon>
    </lineage>
</organism>
<dbReference type="Pfam" id="PF13692">
    <property type="entry name" value="Glyco_trans_1_4"/>
    <property type="match status" value="1"/>
</dbReference>
<dbReference type="Pfam" id="PF00535">
    <property type="entry name" value="Glycos_transf_2"/>
    <property type="match status" value="1"/>
</dbReference>
<evidence type="ECO:0000256" key="1">
    <source>
        <dbReference type="ARBA" id="ARBA00006739"/>
    </source>
</evidence>
<dbReference type="Gene3D" id="3.40.50.150">
    <property type="entry name" value="Vaccinia Virus protein VP39"/>
    <property type="match status" value="1"/>
</dbReference>
<dbReference type="Gene3D" id="3.90.550.10">
    <property type="entry name" value="Spore Coat Polysaccharide Biosynthesis Protein SpsA, Chain A"/>
    <property type="match status" value="1"/>
</dbReference>
<dbReference type="Proteomes" id="UP000000374">
    <property type="component" value="Chromosome"/>
</dbReference>
<feature type="domain" description="Glycosyltransferase 2-like" evidence="6">
    <location>
        <begin position="592"/>
        <end position="707"/>
    </location>
</feature>
<evidence type="ECO:0000313" key="7">
    <source>
        <dbReference type="EMBL" id="ABM56415.1"/>
    </source>
</evidence>
<dbReference type="SUPFAM" id="SSF53335">
    <property type="entry name" value="S-adenosyl-L-methionine-dependent methyltransferases"/>
    <property type="match status" value="1"/>
</dbReference>
<dbReference type="eggNOG" id="COG0438">
    <property type="taxonomic scope" value="Bacteria"/>
</dbReference>
<reference evidence="8" key="1">
    <citation type="submission" date="2006-12" db="EMBL/GenBank/DDBJ databases">
        <title>Complete sequence of chromosome 1 of Verminephrobacter eiseniae EF01-2.</title>
        <authorList>
            <person name="Copeland A."/>
            <person name="Lucas S."/>
            <person name="Lapidus A."/>
            <person name="Barry K."/>
            <person name="Detter J.C."/>
            <person name="Glavina del Rio T."/>
            <person name="Dalin E."/>
            <person name="Tice H."/>
            <person name="Pitluck S."/>
            <person name="Chertkov O."/>
            <person name="Brettin T."/>
            <person name="Bruce D."/>
            <person name="Han C."/>
            <person name="Tapia R."/>
            <person name="Gilna P."/>
            <person name="Schmutz J."/>
            <person name="Larimer F."/>
            <person name="Land M."/>
            <person name="Hauser L."/>
            <person name="Kyrpides N."/>
            <person name="Kim E."/>
            <person name="Stahl D."/>
            <person name="Richardson P."/>
        </authorList>
    </citation>
    <scope>NUCLEOTIDE SEQUENCE [LARGE SCALE GENOMIC DNA]</scope>
    <source>
        <strain evidence="8">EF01-2</strain>
    </source>
</reference>
<feature type="coiled-coil region" evidence="4">
    <location>
        <begin position="486"/>
        <end position="520"/>
    </location>
</feature>
<dbReference type="InterPro" id="IPR029044">
    <property type="entry name" value="Nucleotide-diphossugar_trans"/>
</dbReference>
<dbReference type="InterPro" id="IPR001173">
    <property type="entry name" value="Glyco_trans_2-like"/>
</dbReference>
<dbReference type="STRING" id="391735.Veis_0632"/>
<protein>
    <submittedName>
        <fullName evidence="7">Glycosyl transferase, family 2</fullName>
    </submittedName>
</protein>
<dbReference type="CDD" id="cd02440">
    <property type="entry name" value="AdoMet_MTases"/>
    <property type="match status" value="1"/>
</dbReference>
<evidence type="ECO:0000256" key="2">
    <source>
        <dbReference type="ARBA" id="ARBA00022676"/>
    </source>
</evidence>
<evidence type="ECO:0000256" key="3">
    <source>
        <dbReference type="ARBA" id="ARBA00022679"/>
    </source>
</evidence>
<keyword evidence="3 7" id="KW-0808">Transferase</keyword>
<evidence type="ECO:0000256" key="4">
    <source>
        <dbReference type="SAM" id="Coils"/>
    </source>
</evidence>
<dbReference type="eggNOG" id="COG1216">
    <property type="taxonomic scope" value="Bacteria"/>
</dbReference>
<gene>
    <name evidence="7" type="ordered locus">Veis_0632</name>
</gene>
<comment type="similarity">
    <text evidence="1">Belongs to the glycosyltransferase 2 family.</text>
</comment>
<dbReference type="SUPFAM" id="SSF53448">
    <property type="entry name" value="Nucleotide-diphospho-sugar transferases"/>
    <property type="match status" value="1"/>
</dbReference>
<dbReference type="InterPro" id="IPR029063">
    <property type="entry name" value="SAM-dependent_MTases_sf"/>
</dbReference>
<dbReference type="CDD" id="cd04186">
    <property type="entry name" value="GT_2_like_c"/>
    <property type="match status" value="1"/>
</dbReference>
<dbReference type="PANTHER" id="PTHR43179:SF12">
    <property type="entry name" value="GALACTOFURANOSYLTRANSFERASE GLFT2"/>
    <property type="match status" value="1"/>
</dbReference>
<keyword evidence="2" id="KW-0328">Glycosyltransferase</keyword>
<dbReference type="Pfam" id="PF13489">
    <property type="entry name" value="Methyltransf_23"/>
    <property type="match status" value="1"/>
</dbReference>
<keyword evidence="8" id="KW-1185">Reference proteome</keyword>
<name>A1WFK8_VEREI</name>
<dbReference type="EMBL" id="CP000542">
    <property type="protein sequence ID" value="ABM56415.1"/>
    <property type="molecule type" value="Genomic_DNA"/>
</dbReference>
<dbReference type="eggNOG" id="COG2227">
    <property type="taxonomic scope" value="Bacteria"/>
</dbReference>
<keyword evidence="4" id="KW-0175">Coiled coil</keyword>
<dbReference type="GO" id="GO:0016757">
    <property type="term" value="F:glycosyltransferase activity"/>
    <property type="evidence" value="ECO:0007669"/>
    <property type="project" value="UniProtKB-KW"/>
</dbReference>
<evidence type="ECO:0000259" key="6">
    <source>
        <dbReference type="Pfam" id="PF00535"/>
    </source>
</evidence>
<feature type="region of interest" description="Disordered" evidence="5">
    <location>
        <begin position="1"/>
        <end position="29"/>
    </location>
</feature>
<evidence type="ECO:0000313" key="8">
    <source>
        <dbReference type="Proteomes" id="UP000000374"/>
    </source>
</evidence>
<dbReference type="Gene3D" id="3.40.50.2000">
    <property type="entry name" value="Glycogen Phosphorylase B"/>
    <property type="match status" value="1"/>
</dbReference>
<dbReference type="CAZy" id="GT4">
    <property type="family name" value="Glycosyltransferase Family 4"/>
</dbReference>
<proteinExistence type="inferred from homology"/>